<name>A0A9K3D1A8_9EUKA</name>
<reference evidence="4 5" key="1">
    <citation type="journal article" date="2018" name="PLoS ONE">
        <title>The draft genome of Kipferlia bialata reveals reductive genome evolution in fornicate parasites.</title>
        <authorList>
            <person name="Tanifuji G."/>
            <person name="Takabayashi S."/>
            <person name="Kume K."/>
            <person name="Takagi M."/>
            <person name="Nakayama T."/>
            <person name="Kamikawa R."/>
            <person name="Inagaki Y."/>
            <person name="Hashimoto T."/>
        </authorList>
    </citation>
    <scope>NUCLEOTIDE SEQUENCE [LARGE SCALE GENOMIC DNA]</scope>
    <source>
        <strain evidence="4">NY0173</strain>
    </source>
</reference>
<dbReference type="SUPFAM" id="SSF74924">
    <property type="entry name" value="Cap-Gly domain"/>
    <property type="match status" value="1"/>
</dbReference>
<dbReference type="AlphaFoldDB" id="A0A9K3D1A8"/>
<feature type="domain" description="CAP-Gly" evidence="3">
    <location>
        <begin position="133"/>
        <end position="175"/>
    </location>
</feature>
<dbReference type="SMART" id="SM01052">
    <property type="entry name" value="CAP_GLY"/>
    <property type="match status" value="1"/>
</dbReference>
<evidence type="ECO:0000256" key="2">
    <source>
        <dbReference type="ARBA" id="ARBA00022490"/>
    </source>
</evidence>
<dbReference type="GO" id="GO:0035371">
    <property type="term" value="C:microtubule plus-end"/>
    <property type="evidence" value="ECO:0007669"/>
    <property type="project" value="TreeGrafter"/>
</dbReference>
<keyword evidence="2" id="KW-0963">Cytoplasm</keyword>
<proteinExistence type="predicted"/>
<dbReference type="Proteomes" id="UP000265618">
    <property type="component" value="Unassembled WGS sequence"/>
</dbReference>
<dbReference type="OrthoDB" id="2130750at2759"/>
<dbReference type="GO" id="GO:0051010">
    <property type="term" value="F:microtubule plus-end binding"/>
    <property type="evidence" value="ECO:0007669"/>
    <property type="project" value="TreeGrafter"/>
</dbReference>
<protein>
    <recommendedName>
        <fullName evidence="3">CAP-Gly domain-containing protein</fullName>
    </recommendedName>
</protein>
<dbReference type="InterPro" id="IPR036859">
    <property type="entry name" value="CAP-Gly_dom_sf"/>
</dbReference>
<dbReference type="EMBL" id="BDIP01002855">
    <property type="protein sequence ID" value="GIQ86926.1"/>
    <property type="molecule type" value="Genomic_DNA"/>
</dbReference>
<dbReference type="GO" id="GO:0005737">
    <property type="term" value="C:cytoplasm"/>
    <property type="evidence" value="ECO:0007669"/>
    <property type="project" value="UniProtKB-SubCell"/>
</dbReference>
<organism evidence="4 5">
    <name type="scientific">Kipferlia bialata</name>
    <dbReference type="NCBI Taxonomy" id="797122"/>
    <lineage>
        <taxon>Eukaryota</taxon>
        <taxon>Metamonada</taxon>
        <taxon>Carpediemonas-like organisms</taxon>
        <taxon>Kipferlia</taxon>
    </lineage>
</organism>
<dbReference type="GO" id="GO:0005634">
    <property type="term" value="C:nucleus"/>
    <property type="evidence" value="ECO:0007669"/>
    <property type="project" value="TreeGrafter"/>
</dbReference>
<evidence type="ECO:0000259" key="3">
    <source>
        <dbReference type="PROSITE" id="PS50245"/>
    </source>
</evidence>
<evidence type="ECO:0000313" key="5">
    <source>
        <dbReference type="Proteomes" id="UP000265618"/>
    </source>
</evidence>
<dbReference type="PANTHER" id="PTHR18916">
    <property type="entry name" value="DYNACTIN 1-RELATED MICROTUBULE-BINDING"/>
    <property type="match status" value="1"/>
</dbReference>
<comment type="caution">
    <text evidence="4">The sequence shown here is derived from an EMBL/GenBank/DDBJ whole genome shotgun (WGS) entry which is preliminary data.</text>
</comment>
<accession>A0A9K3D1A8</accession>
<dbReference type="PROSITE" id="PS50245">
    <property type="entry name" value="CAP_GLY_2"/>
    <property type="match status" value="1"/>
</dbReference>
<dbReference type="Gene3D" id="2.30.30.190">
    <property type="entry name" value="CAP Gly-rich-like domain"/>
    <property type="match status" value="1"/>
</dbReference>
<dbReference type="InterPro" id="IPR000938">
    <property type="entry name" value="CAP-Gly_domain"/>
</dbReference>
<gene>
    <name evidence="4" type="ORF">KIPB_008866</name>
</gene>
<sequence>VLEARGVKGKRKFGKHEDQHTLGDMGIDTGVEIHCVDENPMSVLRNGGFQDLSAVDKYEMPDQVYDTLPNSVRAIQREKYETDPEYRASVDARRDRALLAPVKFQAEAEALTVGERCNTKLGRGVIRYVGKTKGDPVKPGYWVGVQLDEPNGTNNGHVGDAVYFECDNKFGVLLRPPQVEMGDFPEIDEFASDLEDSISEL</sequence>
<comment type="subcellular location">
    <subcellularLocation>
        <location evidence="1">Cytoplasm</location>
    </subcellularLocation>
</comment>
<feature type="non-terminal residue" evidence="4">
    <location>
        <position position="201"/>
    </location>
</feature>
<dbReference type="PANTHER" id="PTHR18916:SF85">
    <property type="entry name" value="TUBULIN-FOLDING COFACTOR B"/>
    <property type="match status" value="1"/>
</dbReference>
<dbReference type="Pfam" id="PF01302">
    <property type="entry name" value="CAP_GLY"/>
    <property type="match status" value="1"/>
</dbReference>
<keyword evidence="5" id="KW-1185">Reference proteome</keyword>
<evidence type="ECO:0000256" key="1">
    <source>
        <dbReference type="ARBA" id="ARBA00004496"/>
    </source>
</evidence>
<evidence type="ECO:0000313" key="4">
    <source>
        <dbReference type="EMBL" id="GIQ86926.1"/>
    </source>
</evidence>
<dbReference type="GO" id="GO:0031122">
    <property type="term" value="P:cytoplasmic microtubule organization"/>
    <property type="evidence" value="ECO:0007669"/>
    <property type="project" value="TreeGrafter"/>
</dbReference>